<protein>
    <recommendedName>
        <fullName evidence="1">non-specific serine/threonine protein kinase</fullName>
        <ecNumber evidence="1">2.7.11.1</ecNumber>
    </recommendedName>
</protein>
<evidence type="ECO:0000313" key="11">
    <source>
        <dbReference type="EMBL" id="NGP76106.1"/>
    </source>
</evidence>
<dbReference type="GO" id="GO:0005524">
    <property type="term" value="F:ATP binding"/>
    <property type="evidence" value="ECO:0007669"/>
    <property type="project" value="UniProtKB-UniRule"/>
</dbReference>
<gene>
    <name evidence="11" type="ORF">G3570_05655</name>
</gene>
<evidence type="ECO:0000256" key="5">
    <source>
        <dbReference type="ARBA" id="ARBA00022777"/>
    </source>
</evidence>
<keyword evidence="4 8" id="KW-0547">Nucleotide-binding</keyword>
<keyword evidence="7" id="KW-0802">TPR repeat</keyword>
<keyword evidence="9" id="KW-1133">Transmembrane helix</keyword>
<dbReference type="Gene3D" id="1.10.510.10">
    <property type="entry name" value="Transferase(Phosphotransferase) domain 1"/>
    <property type="match status" value="1"/>
</dbReference>
<dbReference type="PANTHER" id="PTHR43289:SF6">
    <property type="entry name" value="SERINE_THREONINE-PROTEIN KINASE NEKL-3"/>
    <property type="match status" value="1"/>
</dbReference>
<dbReference type="InterPro" id="IPR011009">
    <property type="entry name" value="Kinase-like_dom_sf"/>
</dbReference>
<dbReference type="PROSITE" id="PS00108">
    <property type="entry name" value="PROTEIN_KINASE_ST"/>
    <property type="match status" value="1"/>
</dbReference>
<accession>A0A6M1SVE9</accession>
<evidence type="ECO:0000256" key="2">
    <source>
        <dbReference type="ARBA" id="ARBA00022527"/>
    </source>
</evidence>
<evidence type="ECO:0000313" key="12">
    <source>
        <dbReference type="Proteomes" id="UP000473278"/>
    </source>
</evidence>
<evidence type="ECO:0000256" key="3">
    <source>
        <dbReference type="ARBA" id="ARBA00022679"/>
    </source>
</evidence>
<dbReference type="Pfam" id="PF00069">
    <property type="entry name" value="Pkinase"/>
    <property type="match status" value="1"/>
</dbReference>
<dbReference type="AlphaFoldDB" id="A0A6M1SVE9"/>
<dbReference type="InterPro" id="IPR008271">
    <property type="entry name" value="Ser/Thr_kinase_AS"/>
</dbReference>
<dbReference type="Gene3D" id="1.25.40.10">
    <property type="entry name" value="Tetratricopeptide repeat domain"/>
    <property type="match status" value="3"/>
</dbReference>
<dbReference type="GO" id="GO:0004674">
    <property type="term" value="F:protein serine/threonine kinase activity"/>
    <property type="evidence" value="ECO:0007669"/>
    <property type="project" value="UniProtKB-KW"/>
</dbReference>
<keyword evidence="5 11" id="KW-0418">Kinase</keyword>
<feature type="binding site" evidence="8">
    <location>
        <position position="37"/>
    </location>
    <ligand>
        <name>ATP</name>
        <dbReference type="ChEBI" id="CHEBI:30616"/>
    </ligand>
</feature>
<dbReference type="Pfam" id="PF13424">
    <property type="entry name" value="TPR_12"/>
    <property type="match status" value="1"/>
</dbReference>
<feature type="repeat" description="TPR" evidence="7">
    <location>
        <begin position="549"/>
        <end position="582"/>
    </location>
</feature>
<organism evidence="11 12">
    <name type="scientific">Halalkalibaculum roseum</name>
    <dbReference type="NCBI Taxonomy" id="2709311"/>
    <lineage>
        <taxon>Bacteria</taxon>
        <taxon>Pseudomonadati</taxon>
        <taxon>Balneolota</taxon>
        <taxon>Balneolia</taxon>
        <taxon>Balneolales</taxon>
        <taxon>Balneolaceae</taxon>
        <taxon>Halalkalibaculum</taxon>
    </lineage>
</organism>
<dbReference type="RefSeq" id="WP_165140165.1">
    <property type="nucleotide sequence ID" value="NZ_JAALLT010000002.1"/>
</dbReference>
<dbReference type="InterPro" id="IPR019734">
    <property type="entry name" value="TPR_rpt"/>
</dbReference>
<keyword evidence="9" id="KW-0812">Transmembrane</keyword>
<evidence type="ECO:0000256" key="9">
    <source>
        <dbReference type="SAM" id="Phobius"/>
    </source>
</evidence>
<feature type="domain" description="Protein kinase" evidence="10">
    <location>
        <begin position="8"/>
        <end position="264"/>
    </location>
</feature>
<dbReference type="SMART" id="SM00028">
    <property type="entry name" value="TPR"/>
    <property type="match status" value="9"/>
</dbReference>
<dbReference type="SUPFAM" id="SSF56112">
    <property type="entry name" value="Protein kinase-like (PK-like)"/>
    <property type="match status" value="1"/>
</dbReference>
<keyword evidence="12" id="KW-1185">Reference proteome</keyword>
<dbReference type="InterPro" id="IPR017441">
    <property type="entry name" value="Protein_kinase_ATP_BS"/>
</dbReference>
<dbReference type="PROSITE" id="PS50293">
    <property type="entry name" value="TPR_REGION"/>
    <property type="match status" value="2"/>
</dbReference>
<keyword evidence="2" id="KW-0723">Serine/threonine-protein kinase</keyword>
<dbReference type="Pfam" id="PF13414">
    <property type="entry name" value="TPR_11"/>
    <property type="match status" value="1"/>
</dbReference>
<dbReference type="EC" id="2.7.11.1" evidence="1"/>
<dbReference type="Gene3D" id="3.30.200.20">
    <property type="entry name" value="Phosphorylase Kinase, domain 1"/>
    <property type="match status" value="1"/>
</dbReference>
<dbReference type="PROSITE" id="PS50011">
    <property type="entry name" value="PROTEIN_KINASE_DOM"/>
    <property type="match status" value="1"/>
</dbReference>
<dbReference type="Proteomes" id="UP000473278">
    <property type="component" value="Unassembled WGS sequence"/>
</dbReference>
<keyword evidence="9" id="KW-0472">Membrane</keyword>
<keyword evidence="3" id="KW-0808">Transferase</keyword>
<dbReference type="SMART" id="SM00220">
    <property type="entry name" value="S_TKc"/>
    <property type="match status" value="1"/>
</dbReference>
<feature type="repeat" description="TPR" evidence="7">
    <location>
        <begin position="583"/>
        <end position="616"/>
    </location>
</feature>
<dbReference type="InterPro" id="IPR011990">
    <property type="entry name" value="TPR-like_helical_dom_sf"/>
</dbReference>
<dbReference type="Pfam" id="PF13432">
    <property type="entry name" value="TPR_16"/>
    <property type="match status" value="1"/>
</dbReference>
<feature type="repeat" description="TPR" evidence="7">
    <location>
        <begin position="617"/>
        <end position="650"/>
    </location>
</feature>
<dbReference type="FunFam" id="1.10.510.10:FF:000021">
    <property type="entry name" value="Serine/threonine protein kinase"/>
    <property type="match status" value="1"/>
</dbReference>
<evidence type="ECO:0000256" key="7">
    <source>
        <dbReference type="PROSITE-ProRule" id="PRU00339"/>
    </source>
</evidence>
<feature type="repeat" description="TPR" evidence="7">
    <location>
        <begin position="759"/>
        <end position="792"/>
    </location>
</feature>
<sequence length="848" mass="96010">MPSSYLHYDIIEKLGEGGMGLVYLAKDTKLNRYVALKFLPRHISNDEIERKRFRQEAQSAAFLNHPNIAQVYAIEEVDDQLFIVLEYIEGKELKELVEEETLTVDEKWELALEIAQGINAAHKKGIVHRDIKSRNIMINESGTAKIMDFGLARMEGADRITKTGTTIGTTAYMAPEQLTGEEIDMRSDIWSYGVVLYELFTKSLPFDGAYEPAIMYAITENDPVPISDHQKEVPERIVHVIERCLEKNRTYRYQTFEEVLNDLISEKTTPVKRPHQTTSKKNAASKDYTGYLVAAVAAAVLLLAFIYISRDTNLNLTGNSIPDKKYLAVLPIENIGEDPDLQVLSVGLAETFSYRLSELEKYEESYWVTPAGEIRKENVRSATQAHKIFGVNLAISSTIQAFGDSTRLILELVDADNIRRLETVQIVVASENLASLEKDGIKAMLAMLDIQINPEINQTINQGDTSDPEAYEYYLRGRAALQMYNSPDSLKQAVELFKKSIALDPEFTLGYSGLGESYWRLYQDTGEVPYVSQAEDALNEALELNENLAQVQMLLGLLKSGTGNYREAEKIFEKALEMDPKHTPALRGLAGVYAEMGDPKKAVETYRKAIDLKPEYWEGHKGLAIHYLSTGDFENAIKEFTMVTRLTPDNSSAYSNLGAAYLYNGENDRAREMFVKSMSLEKNSAAANNLAYLYFTGGKYQQAAEMYEVVLQDYPNRYQYWGNLAVAYEYSGEEKKSEEAYLTAIDRAKDQLEVNPRNAEVLADLGAYYSDVKDTTQSLEFMRRALNVDSENIMVRERAVSTYESLGMREEALKWINASIITTIETQPELQDLIKDPRFRELAEKFKE</sequence>
<dbReference type="EMBL" id="JAALLT010000002">
    <property type="protein sequence ID" value="NGP76106.1"/>
    <property type="molecule type" value="Genomic_DNA"/>
</dbReference>
<evidence type="ECO:0000256" key="6">
    <source>
        <dbReference type="ARBA" id="ARBA00022840"/>
    </source>
</evidence>
<dbReference type="CDD" id="cd14014">
    <property type="entry name" value="STKc_PknB_like"/>
    <property type="match status" value="1"/>
</dbReference>
<feature type="transmembrane region" description="Helical" evidence="9">
    <location>
        <begin position="288"/>
        <end position="308"/>
    </location>
</feature>
<evidence type="ECO:0000256" key="1">
    <source>
        <dbReference type="ARBA" id="ARBA00012513"/>
    </source>
</evidence>
<keyword evidence="6 8" id="KW-0067">ATP-binding</keyword>
<evidence type="ECO:0000256" key="4">
    <source>
        <dbReference type="ARBA" id="ARBA00022741"/>
    </source>
</evidence>
<dbReference type="SUPFAM" id="SSF48452">
    <property type="entry name" value="TPR-like"/>
    <property type="match status" value="2"/>
</dbReference>
<name>A0A6M1SVE9_9BACT</name>
<dbReference type="InterPro" id="IPR000719">
    <property type="entry name" value="Prot_kinase_dom"/>
</dbReference>
<reference evidence="11 12" key="1">
    <citation type="submission" date="2020-02" db="EMBL/GenBank/DDBJ databases">
        <title>Balneolaceae bacterium YR4-1, complete genome.</title>
        <authorList>
            <person name="Li Y."/>
            <person name="Wu S."/>
        </authorList>
    </citation>
    <scope>NUCLEOTIDE SEQUENCE [LARGE SCALE GENOMIC DNA]</scope>
    <source>
        <strain evidence="11 12">YR4-1</strain>
    </source>
</reference>
<evidence type="ECO:0000256" key="8">
    <source>
        <dbReference type="PROSITE-ProRule" id="PRU10141"/>
    </source>
</evidence>
<comment type="caution">
    <text evidence="11">The sequence shown here is derived from an EMBL/GenBank/DDBJ whole genome shotgun (WGS) entry which is preliminary data.</text>
</comment>
<proteinExistence type="predicted"/>
<evidence type="ECO:0000259" key="10">
    <source>
        <dbReference type="PROSITE" id="PS50011"/>
    </source>
</evidence>
<dbReference type="PROSITE" id="PS00107">
    <property type="entry name" value="PROTEIN_KINASE_ATP"/>
    <property type="match status" value="1"/>
</dbReference>
<dbReference type="PANTHER" id="PTHR43289">
    <property type="entry name" value="MITOGEN-ACTIVATED PROTEIN KINASE KINASE KINASE 20-RELATED"/>
    <property type="match status" value="1"/>
</dbReference>
<dbReference type="PROSITE" id="PS50005">
    <property type="entry name" value="TPR"/>
    <property type="match status" value="5"/>
</dbReference>
<feature type="repeat" description="TPR" evidence="7">
    <location>
        <begin position="651"/>
        <end position="684"/>
    </location>
</feature>